<dbReference type="GO" id="GO:0005829">
    <property type="term" value="C:cytosol"/>
    <property type="evidence" value="ECO:0007669"/>
    <property type="project" value="TreeGrafter"/>
</dbReference>
<dbReference type="PANTHER" id="PTHR43094">
    <property type="entry name" value="AMINOTRANSFERASE"/>
    <property type="match status" value="1"/>
</dbReference>
<dbReference type="GO" id="GO:0008483">
    <property type="term" value="F:transaminase activity"/>
    <property type="evidence" value="ECO:0007669"/>
    <property type="project" value="UniProtKB-KW"/>
</dbReference>
<dbReference type="FunFam" id="3.40.640.10:FF:000014">
    <property type="entry name" value="Adenosylmethionine-8-amino-7-oxononanoate aminotransferase, probable"/>
    <property type="match status" value="1"/>
</dbReference>
<dbReference type="PANTHER" id="PTHR43094:SF1">
    <property type="entry name" value="AMINOTRANSFERASE CLASS-III"/>
    <property type="match status" value="1"/>
</dbReference>
<evidence type="ECO:0000256" key="4">
    <source>
        <dbReference type="ARBA" id="ARBA00022679"/>
    </source>
</evidence>
<keyword evidence="4" id="KW-0808">Transferase</keyword>
<reference evidence="7 8" key="1">
    <citation type="submission" date="2022-12" db="EMBL/GenBank/DDBJ databases">
        <title>Dasania phycosphaerae sp. nov., isolated from particulate material of the south coast of Korea.</title>
        <authorList>
            <person name="Jiang Y."/>
        </authorList>
    </citation>
    <scope>NUCLEOTIDE SEQUENCE [LARGE SCALE GENOMIC DNA]</scope>
    <source>
        <strain evidence="7 8">GY-19</strain>
    </source>
</reference>
<dbReference type="RefSeq" id="WP_258330676.1">
    <property type="nucleotide sequence ID" value="NZ_JAPTGG010000003.1"/>
</dbReference>
<dbReference type="CDD" id="cd00610">
    <property type="entry name" value="OAT_like"/>
    <property type="match status" value="1"/>
</dbReference>
<dbReference type="InterPro" id="IPR049704">
    <property type="entry name" value="Aminotrans_3_PPA_site"/>
</dbReference>
<keyword evidence="5 6" id="KW-0663">Pyridoxal phosphate</keyword>
<dbReference type="PROSITE" id="PS00600">
    <property type="entry name" value="AA_TRANSFER_CLASS_3"/>
    <property type="match status" value="1"/>
</dbReference>
<name>A0A9J6RJH7_9GAMM</name>
<evidence type="ECO:0000256" key="5">
    <source>
        <dbReference type="ARBA" id="ARBA00022898"/>
    </source>
</evidence>
<dbReference type="InterPro" id="IPR015424">
    <property type="entry name" value="PyrdxlP-dep_Trfase"/>
</dbReference>
<dbReference type="Proteomes" id="UP001069090">
    <property type="component" value="Unassembled WGS sequence"/>
</dbReference>
<dbReference type="GO" id="GO:0030170">
    <property type="term" value="F:pyridoxal phosphate binding"/>
    <property type="evidence" value="ECO:0007669"/>
    <property type="project" value="InterPro"/>
</dbReference>
<dbReference type="EMBL" id="JAPTGG010000003">
    <property type="protein sequence ID" value="MCZ0864521.1"/>
    <property type="molecule type" value="Genomic_DNA"/>
</dbReference>
<sequence>MSSNNSAAHKGQLSADETQAIIDMDRDHHLHPYQIFDVFPEEGALPIAKGVGSFIWDTEGNKYLDAVGGLWCNNIGLGRDEMADVIAEQVRELSYASPFVDMTNVPAAKLAKKLADLAPGHLNHVFFTCGGSTAVDSAYRTVQMYNNCRGKKDKKHFISRKDAYHGTTYAAMSLGGKAGDHPDFFDFKSDDIHHLSSPNYYRYGKGLSEQEFADKLVAEFEAKVEELGGADKVAAFIAEPIMGAGGVVLPPANYLKRIWEICKANDILYISDEVVTGFGRLGQWFASESVFGIVPDIITCAKGLSSGYLPIGAMIFSDAIFEGISQADQGYYYAHGYTYSGHPVSCAAALKNIEILENEKILEHVRDVGPYFMEQLNTLRDLDMVGDVRGSHLMVCVELVKNKETKENFPEELDIGKQVSNEADAMGLIVRPIVNLNVMSPPLVLTKEEADFIVSTLRKAIIDAGEKMKEQGHW</sequence>
<dbReference type="InterPro" id="IPR015422">
    <property type="entry name" value="PyrdxlP-dep_Trfase_small"/>
</dbReference>
<dbReference type="PIRSF" id="PIRSF000521">
    <property type="entry name" value="Transaminase_4ab_Lys_Orn"/>
    <property type="match status" value="1"/>
</dbReference>
<dbReference type="InterPro" id="IPR015421">
    <property type="entry name" value="PyrdxlP-dep_Trfase_major"/>
</dbReference>
<comment type="cofactor">
    <cofactor evidence="1">
        <name>pyridoxal 5'-phosphate</name>
        <dbReference type="ChEBI" id="CHEBI:597326"/>
    </cofactor>
</comment>
<evidence type="ECO:0000256" key="3">
    <source>
        <dbReference type="ARBA" id="ARBA00022576"/>
    </source>
</evidence>
<evidence type="ECO:0000256" key="2">
    <source>
        <dbReference type="ARBA" id="ARBA00008954"/>
    </source>
</evidence>
<dbReference type="InterPro" id="IPR005814">
    <property type="entry name" value="Aminotrans_3"/>
</dbReference>
<dbReference type="Gene3D" id="3.40.640.10">
    <property type="entry name" value="Type I PLP-dependent aspartate aminotransferase-like (Major domain)"/>
    <property type="match status" value="1"/>
</dbReference>
<accession>A0A9J6RJH7</accession>
<gene>
    <name evidence="7" type="ORF">O0V09_04880</name>
</gene>
<comment type="similarity">
    <text evidence="2 6">Belongs to the class-III pyridoxal-phosphate-dependent aminotransferase family.</text>
</comment>
<keyword evidence="8" id="KW-1185">Reference proteome</keyword>
<evidence type="ECO:0000313" key="8">
    <source>
        <dbReference type="Proteomes" id="UP001069090"/>
    </source>
</evidence>
<keyword evidence="3 7" id="KW-0032">Aminotransferase</keyword>
<evidence type="ECO:0000313" key="7">
    <source>
        <dbReference type="EMBL" id="MCZ0864521.1"/>
    </source>
</evidence>
<evidence type="ECO:0000256" key="6">
    <source>
        <dbReference type="RuleBase" id="RU003560"/>
    </source>
</evidence>
<dbReference type="NCBIfam" id="NF005447">
    <property type="entry name" value="PRK07036.1"/>
    <property type="match status" value="1"/>
</dbReference>
<protein>
    <submittedName>
        <fullName evidence="7">Aminotransferase</fullName>
    </submittedName>
</protein>
<dbReference type="SUPFAM" id="SSF53383">
    <property type="entry name" value="PLP-dependent transferases"/>
    <property type="match status" value="1"/>
</dbReference>
<dbReference type="Gene3D" id="3.90.1150.10">
    <property type="entry name" value="Aspartate Aminotransferase, domain 1"/>
    <property type="match status" value="1"/>
</dbReference>
<organism evidence="7 8">
    <name type="scientific">Dasania phycosphaerae</name>
    <dbReference type="NCBI Taxonomy" id="2950436"/>
    <lineage>
        <taxon>Bacteria</taxon>
        <taxon>Pseudomonadati</taxon>
        <taxon>Pseudomonadota</taxon>
        <taxon>Gammaproteobacteria</taxon>
        <taxon>Cellvibrionales</taxon>
        <taxon>Spongiibacteraceae</taxon>
        <taxon>Dasania</taxon>
    </lineage>
</organism>
<dbReference type="AlphaFoldDB" id="A0A9J6RJH7"/>
<proteinExistence type="inferred from homology"/>
<comment type="caution">
    <text evidence="7">The sequence shown here is derived from an EMBL/GenBank/DDBJ whole genome shotgun (WGS) entry which is preliminary data.</text>
</comment>
<evidence type="ECO:0000256" key="1">
    <source>
        <dbReference type="ARBA" id="ARBA00001933"/>
    </source>
</evidence>
<dbReference type="Pfam" id="PF00202">
    <property type="entry name" value="Aminotran_3"/>
    <property type="match status" value="1"/>
</dbReference>